<dbReference type="EMBL" id="QGGV01000002">
    <property type="protein sequence ID" value="PWK57858.1"/>
    <property type="molecule type" value="Genomic_DNA"/>
</dbReference>
<dbReference type="Proteomes" id="UP000245390">
    <property type="component" value="Unassembled WGS sequence"/>
</dbReference>
<keyword evidence="3" id="KW-0812">Transmembrane</keyword>
<dbReference type="GO" id="GO:0006465">
    <property type="term" value="P:signal peptide processing"/>
    <property type="evidence" value="ECO:0007669"/>
    <property type="project" value="TreeGrafter"/>
</dbReference>
<evidence type="ECO:0000256" key="1">
    <source>
        <dbReference type="ARBA" id="ARBA00005801"/>
    </source>
</evidence>
<dbReference type="Gene3D" id="1.20.120.1220">
    <property type="match status" value="1"/>
</dbReference>
<dbReference type="GO" id="GO:0004190">
    <property type="term" value="F:aspartic-type endopeptidase activity"/>
    <property type="evidence" value="ECO:0007669"/>
    <property type="project" value="InterPro"/>
</dbReference>
<evidence type="ECO:0000313" key="6">
    <source>
        <dbReference type="Proteomes" id="UP000245390"/>
    </source>
</evidence>
<protein>
    <submittedName>
        <fullName evidence="5">Type IV leader peptidase family protein</fullName>
    </submittedName>
</protein>
<sequence length="69" mass="7094">MEGLGGGDAKLLAAAGAWLGWQPLPFVVLIASAGTLAVVLLSRSKRRDIAFGPGLALAFALVWLAFLST</sequence>
<reference evidence="5 6" key="1">
    <citation type="submission" date="2018-05" db="EMBL/GenBank/DDBJ databases">
        <title>Genomic Encyclopedia of Type Strains, Phase IV (KMG-IV): sequencing the most valuable type-strain genomes for metagenomic binning, comparative biology and taxonomic classification.</title>
        <authorList>
            <person name="Goeker M."/>
        </authorList>
    </citation>
    <scope>NUCLEOTIDE SEQUENCE [LARGE SCALE GENOMIC DNA]</scope>
    <source>
        <strain evidence="5 6">DSM 103371</strain>
    </source>
</reference>
<gene>
    <name evidence="5" type="ORF">C8D95_102508</name>
</gene>
<evidence type="ECO:0000256" key="3">
    <source>
        <dbReference type="SAM" id="Phobius"/>
    </source>
</evidence>
<dbReference type="Pfam" id="PF01478">
    <property type="entry name" value="Peptidase_A24"/>
    <property type="match status" value="1"/>
</dbReference>
<feature type="domain" description="Prepilin type IV endopeptidase peptidase" evidence="4">
    <location>
        <begin position="1"/>
        <end position="38"/>
    </location>
</feature>
<dbReference type="PANTHER" id="PTHR30487:SF0">
    <property type="entry name" value="PREPILIN LEADER PEPTIDASE_N-METHYLTRANSFERASE-RELATED"/>
    <property type="match status" value="1"/>
</dbReference>
<dbReference type="GO" id="GO:0005886">
    <property type="term" value="C:plasma membrane"/>
    <property type="evidence" value="ECO:0007669"/>
    <property type="project" value="TreeGrafter"/>
</dbReference>
<feature type="transmembrane region" description="Helical" evidence="3">
    <location>
        <begin position="20"/>
        <end position="42"/>
    </location>
</feature>
<dbReference type="PANTHER" id="PTHR30487">
    <property type="entry name" value="TYPE 4 PREPILIN-LIKE PROTEINS LEADER PEPTIDE-PROCESSING ENZYME"/>
    <property type="match status" value="1"/>
</dbReference>
<keyword evidence="6" id="KW-1185">Reference proteome</keyword>
<dbReference type="InterPro" id="IPR000045">
    <property type="entry name" value="Prepilin_IV_endopep_pep"/>
</dbReference>
<name>A0A316GAF0_9RHOB</name>
<feature type="transmembrane region" description="Helical" evidence="3">
    <location>
        <begin position="49"/>
        <end position="67"/>
    </location>
</feature>
<proteinExistence type="inferred from homology"/>
<evidence type="ECO:0000313" key="5">
    <source>
        <dbReference type="EMBL" id="PWK57858.1"/>
    </source>
</evidence>
<dbReference type="AlphaFoldDB" id="A0A316GAF0"/>
<dbReference type="InterPro" id="IPR050882">
    <property type="entry name" value="Prepilin_peptidase/N-MTase"/>
</dbReference>
<dbReference type="PRINTS" id="PR00864">
    <property type="entry name" value="PREPILNPTASE"/>
</dbReference>
<comment type="similarity">
    <text evidence="1 2">Belongs to the peptidase A24 family.</text>
</comment>
<comment type="caution">
    <text evidence="5">The sequence shown here is derived from an EMBL/GenBank/DDBJ whole genome shotgun (WGS) entry which is preliminary data.</text>
</comment>
<evidence type="ECO:0000259" key="4">
    <source>
        <dbReference type="Pfam" id="PF01478"/>
    </source>
</evidence>
<keyword evidence="3" id="KW-1133">Transmembrane helix</keyword>
<organism evidence="5 6">
    <name type="scientific">Silicimonas algicola</name>
    <dbReference type="NCBI Taxonomy" id="1826607"/>
    <lineage>
        <taxon>Bacteria</taxon>
        <taxon>Pseudomonadati</taxon>
        <taxon>Pseudomonadota</taxon>
        <taxon>Alphaproteobacteria</taxon>
        <taxon>Rhodobacterales</taxon>
        <taxon>Paracoccaceae</taxon>
    </lineage>
</organism>
<dbReference type="InterPro" id="IPR014032">
    <property type="entry name" value="Peptidase_A24A_bac"/>
</dbReference>
<accession>A0A316GAF0</accession>
<keyword evidence="3" id="KW-0472">Membrane</keyword>
<evidence type="ECO:0000256" key="2">
    <source>
        <dbReference type="RuleBase" id="RU003793"/>
    </source>
</evidence>